<sequence>MQTVPAKVTTKSGVIQLHHNMVSPIQIAQKQNSIVIYNINPAGPLPFHNGAGTKPPQGESHNPAQDNTPTGVGFNQETTQKKPKKTTRAIMLQGIKTTRTKNNNTVGTAKGF</sequence>
<reference evidence="2" key="1">
    <citation type="journal article" date="2013" name="J. Plant Res.">
        <title>Effect of fungi and light on seed germination of three Opuntia species from semiarid lands of central Mexico.</title>
        <authorList>
            <person name="Delgado-Sanchez P."/>
            <person name="Jimenez-Bremont J.F."/>
            <person name="Guerrero-Gonzalez Mde L."/>
            <person name="Flores J."/>
        </authorList>
    </citation>
    <scope>NUCLEOTIDE SEQUENCE</scope>
    <source>
        <tissue evidence="2">Cladode</tissue>
    </source>
</reference>
<feature type="compositionally biased region" description="Polar residues" evidence="1">
    <location>
        <begin position="59"/>
        <end position="77"/>
    </location>
</feature>
<dbReference type="EMBL" id="GISG01170688">
    <property type="protein sequence ID" value="MBA4651594.1"/>
    <property type="molecule type" value="Transcribed_RNA"/>
</dbReference>
<evidence type="ECO:0000256" key="1">
    <source>
        <dbReference type="SAM" id="MobiDB-lite"/>
    </source>
</evidence>
<accession>A0A7C8ZU94</accession>
<feature type="region of interest" description="Disordered" evidence="1">
    <location>
        <begin position="46"/>
        <end position="86"/>
    </location>
</feature>
<organism evidence="2">
    <name type="scientific">Opuntia streptacantha</name>
    <name type="common">Prickly pear cactus</name>
    <name type="synonym">Opuntia cardona</name>
    <dbReference type="NCBI Taxonomy" id="393608"/>
    <lineage>
        <taxon>Eukaryota</taxon>
        <taxon>Viridiplantae</taxon>
        <taxon>Streptophyta</taxon>
        <taxon>Embryophyta</taxon>
        <taxon>Tracheophyta</taxon>
        <taxon>Spermatophyta</taxon>
        <taxon>Magnoliopsida</taxon>
        <taxon>eudicotyledons</taxon>
        <taxon>Gunneridae</taxon>
        <taxon>Pentapetalae</taxon>
        <taxon>Caryophyllales</taxon>
        <taxon>Cactineae</taxon>
        <taxon>Cactaceae</taxon>
        <taxon>Opuntioideae</taxon>
        <taxon>Opuntia</taxon>
    </lineage>
</organism>
<evidence type="ECO:0000313" key="2">
    <source>
        <dbReference type="EMBL" id="MBA4651594.1"/>
    </source>
</evidence>
<reference evidence="2" key="2">
    <citation type="submission" date="2020-07" db="EMBL/GenBank/DDBJ databases">
        <authorList>
            <person name="Vera ALvarez R."/>
            <person name="Arias-Moreno D.M."/>
            <person name="Jimenez-Jacinto V."/>
            <person name="Jimenez-Bremont J.F."/>
            <person name="Swaminathan K."/>
            <person name="Moose S.P."/>
            <person name="Guerrero-Gonzalez M.L."/>
            <person name="Marino-Ramirez L."/>
            <person name="Landsman D."/>
            <person name="Rodriguez-Kessler M."/>
            <person name="Delgado-Sanchez P."/>
        </authorList>
    </citation>
    <scope>NUCLEOTIDE SEQUENCE</scope>
    <source>
        <tissue evidence="2">Cladode</tissue>
    </source>
</reference>
<proteinExistence type="predicted"/>
<protein>
    <submittedName>
        <fullName evidence="2">Uncharacterized protein</fullName>
    </submittedName>
</protein>
<dbReference type="AlphaFoldDB" id="A0A7C8ZU94"/>
<name>A0A7C8ZU94_OPUST</name>